<dbReference type="EMBL" id="MSTR01000017">
    <property type="protein sequence ID" value="ONN40973.1"/>
    <property type="molecule type" value="Genomic_DNA"/>
</dbReference>
<name>A0A1V2UCE1_ENTMU</name>
<feature type="domain" description="LysM" evidence="2">
    <location>
        <begin position="45"/>
        <end position="89"/>
    </location>
</feature>
<evidence type="ECO:0000256" key="1">
    <source>
        <dbReference type="SAM" id="MobiDB-lite"/>
    </source>
</evidence>
<dbReference type="RefSeq" id="WP_077152018.1">
    <property type="nucleotide sequence ID" value="NZ_CABMMO010000017.1"/>
</dbReference>
<comment type="caution">
    <text evidence="3">The sequence shown here is derived from an EMBL/GenBank/DDBJ whole genome shotgun (WGS) entry which is preliminary data.</text>
</comment>
<feature type="region of interest" description="Disordered" evidence="1">
    <location>
        <begin position="113"/>
        <end position="235"/>
    </location>
</feature>
<dbReference type="SUPFAM" id="SSF54106">
    <property type="entry name" value="LysM domain"/>
    <property type="match status" value="1"/>
</dbReference>
<feature type="compositionally biased region" description="Gly residues" evidence="1">
    <location>
        <begin position="215"/>
        <end position="224"/>
    </location>
</feature>
<feature type="compositionally biased region" description="Polar residues" evidence="1">
    <location>
        <begin position="126"/>
        <end position="136"/>
    </location>
</feature>
<evidence type="ECO:0000259" key="2">
    <source>
        <dbReference type="PROSITE" id="PS51782"/>
    </source>
</evidence>
<dbReference type="InterPro" id="IPR018392">
    <property type="entry name" value="LysM"/>
</dbReference>
<evidence type="ECO:0000313" key="4">
    <source>
        <dbReference type="Proteomes" id="UP000189299"/>
    </source>
</evidence>
<feature type="compositionally biased region" description="Polar residues" evidence="1">
    <location>
        <begin position="146"/>
        <end position="158"/>
    </location>
</feature>
<feature type="compositionally biased region" description="Low complexity" evidence="1">
    <location>
        <begin position="205"/>
        <end position="214"/>
    </location>
</feature>
<protein>
    <recommendedName>
        <fullName evidence="2">LysM domain-containing protein</fullName>
    </recommendedName>
</protein>
<reference evidence="3 4" key="1">
    <citation type="submission" date="2016-12" db="EMBL/GenBank/DDBJ databases">
        <authorList>
            <person name="Song W.-J."/>
            <person name="Kurnit D.M."/>
        </authorList>
    </citation>
    <scope>NUCLEOTIDE SEQUENCE [LARGE SCALE GENOMIC DNA]</scope>
    <source>
        <strain evidence="3 4">CGB1038-1_S1</strain>
    </source>
</reference>
<dbReference type="Proteomes" id="UP000189299">
    <property type="component" value="Unassembled WGS sequence"/>
</dbReference>
<sequence>MKMLKVLAIGVTVGGVALAIQTEKAEAAEWTPRSVEQIKAEISGNEYTIKWGDTLSAISGATNISVQKLAEWNSIGNVDVIFEGNKLVFEGNVASVQDQSGNTISQAVINENDKVNPGQPIGQAPVTDSSNDQGSPAMTVPASPATEDSGSTDAGNTVTPPTGGDNGSTGGGNTVTPPAGGDNGSTEGGNTVTPPTGGDNGSTGDGNETTPPGEGDNGAGGDNGSEGNETDNIPVNIGNSGIFAATQEEANAQAYALWAEDKFVEFTRFLINPALNAKGDIIGWTVVFYN</sequence>
<dbReference type="InterPro" id="IPR036779">
    <property type="entry name" value="LysM_dom_sf"/>
</dbReference>
<dbReference type="PROSITE" id="PS51782">
    <property type="entry name" value="LYSM"/>
    <property type="match status" value="1"/>
</dbReference>
<dbReference type="OrthoDB" id="9798935at2"/>
<feature type="compositionally biased region" description="Gly residues" evidence="1">
    <location>
        <begin position="164"/>
        <end position="173"/>
    </location>
</feature>
<dbReference type="CDD" id="cd00118">
    <property type="entry name" value="LysM"/>
    <property type="match status" value="1"/>
</dbReference>
<dbReference type="SMART" id="SM00257">
    <property type="entry name" value="LysM"/>
    <property type="match status" value="1"/>
</dbReference>
<proteinExistence type="predicted"/>
<dbReference type="Gene3D" id="3.10.350.10">
    <property type="entry name" value="LysM domain"/>
    <property type="match status" value="1"/>
</dbReference>
<dbReference type="Pfam" id="PF01476">
    <property type="entry name" value="LysM"/>
    <property type="match status" value="1"/>
</dbReference>
<evidence type="ECO:0000313" key="3">
    <source>
        <dbReference type="EMBL" id="ONN40973.1"/>
    </source>
</evidence>
<organism evidence="3 4">
    <name type="scientific">Enterococcus mundtii</name>
    <dbReference type="NCBI Taxonomy" id="53346"/>
    <lineage>
        <taxon>Bacteria</taxon>
        <taxon>Bacillati</taxon>
        <taxon>Bacillota</taxon>
        <taxon>Bacilli</taxon>
        <taxon>Lactobacillales</taxon>
        <taxon>Enterococcaceae</taxon>
        <taxon>Enterococcus</taxon>
    </lineage>
</organism>
<gene>
    <name evidence="3" type="ORF">BTN92_14075</name>
</gene>
<dbReference type="AlphaFoldDB" id="A0A1V2UCE1"/>
<accession>A0A1V2UCE1</accession>